<evidence type="ECO:0000313" key="3">
    <source>
        <dbReference type="Proteomes" id="UP001500021"/>
    </source>
</evidence>
<dbReference type="Pfam" id="PF04965">
    <property type="entry name" value="GPW_gp25"/>
    <property type="match status" value="1"/>
</dbReference>
<protein>
    <recommendedName>
        <fullName evidence="1">IraD/Gp25-like domain-containing protein</fullName>
    </recommendedName>
</protein>
<organism evidence="2 3">
    <name type="scientific">Colwellia asteriadis</name>
    <dbReference type="NCBI Taxonomy" id="517723"/>
    <lineage>
        <taxon>Bacteria</taxon>
        <taxon>Pseudomonadati</taxon>
        <taxon>Pseudomonadota</taxon>
        <taxon>Gammaproteobacteria</taxon>
        <taxon>Alteromonadales</taxon>
        <taxon>Colwelliaceae</taxon>
        <taxon>Colwellia</taxon>
    </lineage>
</organism>
<evidence type="ECO:0000259" key="1">
    <source>
        <dbReference type="Pfam" id="PF04965"/>
    </source>
</evidence>
<gene>
    <name evidence="2" type="ORF">GCM10009111_25650</name>
</gene>
<sequence>MALFDKLAKPVRYQSVEAEQREEVDNVCLHLNSLLNSRRGVLAHMSDYGLPDVENIYEGLPYSQQTLAFEVKKLIEKYEPRVRHVNVLAKDINQNDCVINLDIQVFLVSGLSLQFSTKFASGGKADVFRKSALNDQ</sequence>
<accession>A0ABN1L8Y4</accession>
<keyword evidence="3" id="KW-1185">Reference proteome</keyword>
<dbReference type="Gene3D" id="3.10.450.40">
    <property type="match status" value="1"/>
</dbReference>
<comment type="caution">
    <text evidence="2">The sequence shown here is derived from an EMBL/GenBank/DDBJ whole genome shotgun (WGS) entry which is preliminary data.</text>
</comment>
<dbReference type="SUPFAM" id="SSF160719">
    <property type="entry name" value="gpW/gp25-like"/>
    <property type="match status" value="1"/>
</dbReference>
<reference evidence="2 3" key="1">
    <citation type="journal article" date="2019" name="Int. J. Syst. Evol. Microbiol.">
        <title>The Global Catalogue of Microorganisms (GCM) 10K type strain sequencing project: providing services to taxonomists for standard genome sequencing and annotation.</title>
        <authorList>
            <consortium name="The Broad Institute Genomics Platform"/>
            <consortium name="The Broad Institute Genome Sequencing Center for Infectious Disease"/>
            <person name="Wu L."/>
            <person name="Ma J."/>
        </authorList>
    </citation>
    <scope>NUCLEOTIDE SEQUENCE [LARGE SCALE GENOMIC DNA]</scope>
    <source>
        <strain evidence="2 3">JCM 15608</strain>
    </source>
</reference>
<feature type="domain" description="IraD/Gp25-like" evidence="1">
    <location>
        <begin position="24"/>
        <end position="104"/>
    </location>
</feature>
<dbReference type="Proteomes" id="UP001500021">
    <property type="component" value="Unassembled WGS sequence"/>
</dbReference>
<dbReference type="InterPro" id="IPR017737">
    <property type="entry name" value="TssE1-like"/>
</dbReference>
<dbReference type="InterPro" id="IPR007048">
    <property type="entry name" value="IraD/Gp25-like"/>
</dbReference>
<dbReference type="NCBIfam" id="TIGR03357">
    <property type="entry name" value="VI_zyme"/>
    <property type="match status" value="1"/>
</dbReference>
<dbReference type="EMBL" id="BAAAFA010000009">
    <property type="protein sequence ID" value="GAA0820355.1"/>
    <property type="molecule type" value="Genomic_DNA"/>
</dbReference>
<name>A0ABN1L8Y4_9GAMM</name>
<evidence type="ECO:0000313" key="2">
    <source>
        <dbReference type="EMBL" id="GAA0820355.1"/>
    </source>
</evidence>
<dbReference type="RefSeq" id="WP_343817938.1">
    <property type="nucleotide sequence ID" value="NZ_BAAAFA010000009.1"/>
</dbReference>
<proteinExistence type="predicted"/>